<evidence type="ECO:0000313" key="4">
    <source>
        <dbReference type="Proteomes" id="UP000179037"/>
    </source>
</evidence>
<dbReference type="PANTHER" id="PTHR46663:SF2">
    <property type="entry name" value="GGDEF DOMAIN-CONTAINING PROTEIN"/>
    <property type="match status" value="1"/>
</dbReference>
<feature type="coiled-coil region" evidence="1">
    <location>
        <begin position="174"/>
        <end position="208"/>
    </location>
</feature>
<organism evidence="3 4">
    <name type="scientific">Candidatus Muproteobacteria bacterium RIFCSPLOWO2_01_FULL_60_18</name>
    <dbReference type="NCBI Taxonomy" id="1817768"/>
    <lineage>
        <taxon>Bacteria</taxon>
        <taxon>Pseudomonadati</taxon>
        <taxon>Pseudomonadota</taxon>
        <taxon>Candidatus Muproteobacteria</taxon>
    </lineage>
</organism>
<dbReference type="Gene3D" id="3.30.450.40">
    <property type="match status" value="1"/>
</dbReference>
<keyword evidence="1" id="KW-0175">Coiled coil</keyword>
<dbReference type="Proteomes" id="UP000179037">
    <property type="component" value="Unassembled WGS sequence"/>
</dbReference>
<protein>
    <recommendedName>
        <fullName evidence="2">GGDEF domain-containing protein</fullName>
    </recommendedName>
</protein>
<dbReference type="SUPFAM" id="SSF55781">
    <property type="entry name" value="GAF domain-like"/>
    <property type="match status" value="1"/>
</dbReference>
<dbReference type="SMART" id="SM00065">
    <property type="entry name" value="GAF"/>
    <property type="match status" value="1"/>
</dbReference>
<dbReference type="EMBL" id="MFTC01000086">
    <property type="protein sequence ID" value="OGI49854.1"/>
    <property type="molecule type" value="Genomic_DNA"/>
</dbReference>
<dbReference type="FunFam" id="3.30.70.270:FF:000001">
    <property type="entry name" value="Diguanylate cyclase domain protein"/>
    <property type="match status" value="1"/>
</dbReference>
<dbReference type="Gene3D" id="3.30.70.270">
    <property type="match status" value="1"/>
</dbReference>
<dbReference type="PROSITE" id="PS50887">
    <property type="entry name" value="GGDEF"/>
    <property type="match status" value="1"/>
</dbReference>
<dbReference type="CDD" id="cd01949">
    <property type="entry name" value="GGDEF"/>
    <property type="match status" value="1"/>
</dbReference>
<evidence type="ECO:0000259" key="2">
    <source>
        <dbReference type="PROSITE" id="PS50887"/>
    </source>
</evidence>
<dbReference type="InterPro" id="IPR003018">
    <property type="entry name" value="GAF"/>
</dbReference>
<dbReference type="InterPro" id="IPR029016">
    <property type="entry name" value="GAF-like_dom_sf"/>
</dbReference>
<dbReference type="InterPro" id="IPR000160">
    <property type="entry name" value="GGDEF_dom"/>
</dbReference>
<dbReference type="InterPro" id="IPR052163">
    <property type="entry name" value="DGC-Regulatory_Protein"/>
</dbReference>
<dbReference type="GO" id="GO:0003824">
    <property type="term" value="F:catalytic activity"/>
    <property type="evidence" value="ECO:0007669"/>
    <property type="project" value="UniProtKB-ARBA"/>
</dbReference>
<dbReference type="Pfam" id="PF00990">
    <property type="entry name" value="GGDEF"/>
    <property type="match status" value="1"/>
</dbReference>
<comment type="caution">
    <text evidence="3">The sequence shown here is derived from an EMBL/GenBank/DDBJ whole genome shotgun (WGS) entry which is preliminary data.</text>
</comment>
<dbReference type="InterPro" id="IPR029787">
    <property type="entry name" value="Nucleotide_cyclase"/>
</dbReference>
<reference evidence="3 4" key="1">
    <citation type="journal article" date="2016" name="Nat. Commun.">
        <title>Thousands of microbial genomes shed light on interconnected biogeochemical processes in an aquifer system.</title>
        <authorList>
            <person name="Anantharaman K."/>
            <person name="Brown C.T."/>
            <person name="Hug L.A."/>
            <person name="Sharon I."/>
            <person name="Castelle C.J."/>
            <person name="Probst A.J."/>
            <person name="Thomas B.C."/>
            <person name="Singh A."/>
            <person name="Wilkins M.J."/>
            <person name="Karaoz U."/>
            <person name="Brodie E.L."/>
            <person name="Williams K.H."/>
            <person name="Hubbard S.S."/>
            <person name="Banfield J.F."/>
        </authorList>
    </citation>
    <scope>NUCLEOTIDE SEQUENCE [LARGE SCALE GENOMIC DNA]</scope>
</reference>
<sequence>MKNKDRIFLLESQLRDRELEITMLRETAEAMSGELGLENIFQVVADHARRNILAETVLIPVLDENLARYTYRAGCGKNADEIVGQSLPLDTGVCGWVWRHKRPWWRGVLDELDEAERNRWEKEAGSIILVPLIGKHRILGGIAGLNKIGGEDFTRRDLDLLTLFANQVSFAIENTQLFDQLKLAKARVEEYQKELQTLNVELERRIAQRTSTLANAVKELKHLALHDTLTDLPNRSLVEDRLQQGIYNAKREKNVLSFVMLDLDHFKEVNDRHGHDAGDSLLRLAALRLRQVLRMSDTAGRLGGDEFALVLPSTDAAGAEKVAEKLLKVMEPPFKLGDKAISAPCSIGIAAYPEHGEDVDTLCRRADMAMYAAKRDGQRYAVYRPEHEKNAMPPATP</sequence>
<dbReference type="SUPFAM" id="SSF55073">
    <property type="entry name" value="Nucleotide cyclase"/>
    <property type="match status" value="1"/>
</dbReference>
<dbReference type="PANTHER" id="PTHR46663">
    <property type="entry name" value="DIGUANYLATE CYCLASE DGCT-RELATED"/>
    <property type="match status" value="1"/>
</dbReference>
<dbReference type="InterPro" id="IPR043128">
    <property type="entry name" value="Rev_trsase/Diguanyl_cyclase"/>
</dbReference>
<gene>
    <name evidence="3" type="ORF">A3A87_06975</name>
</gene>
<evidence type="ECO:0000313" key="3">
    <source>
        <dbReference type="EMBL" id="OGI49854.1"/>
    </source>
</evidence>
<dbReference type="Pfam" id="PF13185">
    <property type="entry name" value="GAF_2"/>
    <property type="match status" value="1"/>
</dbReference>
<evidence type="ECO:0000256" key="1">
    <source>
        <dbReference type="SAM" id="Coils"/>
    </source>
</evidence>
<accession>A0A1F6TXI5</accession>
<proteinExistence type="predicted"/>
<dbReference type="NCBIfam" id="TIGR00254">
    <property type="entry name" value="GGDEF"/>
    <property type="match status" value="1"/>
</dbReference>
<dbReference type="SMART" id="SM00267">
    <property type="entry name" value="GGDEF"/>
    <property type="match status" value="1"/>
</dbReference>
<name>A0A1F6TXI5_9PROT</name>
<feature type="domain" description="GGDEF" evidence="2">
    <location>
        <begin position="254"/>
        <end position="386"/>
    </location>
</feature>
<dbReference type="AlphaFoldDB" id="A0A1F6TXI5"/>
<dbReference type="STRING" id="1817768.A3A87_06975"/>